<feature type="region of interest" description="Disordered" evidence="1">
    <location>
        <begin position="1"/>
        <end position="160"/>
    </location>
</feature>
<evidence type="ECO:0000256" key="1">
    <source>
        <dbReference type="SAM" id="MobiDB-lite"/>
    </source>
</evidence>
<gene>
    <name evidence="2" type="ORF">AVDCRST_MAG64-3131</name>
</gene>
<protein>
    <submittedName>
        <fullName evidence="2">Cysteine desulfurase</fullName>
        <ecNumber evidence="2">2.8.1.7</ecNumber>
    </submittedName>
</protein>
<feature type="compositionally biased region" description="Basic and acidic residues" evidence="1">
    <location>
        <begin position="74"/>
        <end position="84"/>
    </location>
</feature>
<proteinExistence type="predicted"/>
<feature type="compositionally biased region" description="Basic residues" evidence="1">
    <location>
        <begin position="24"/>
        <end position="51"/>
    </location>
</feature>
<dbReference type="GO" id="GO:0031071">
    <property type="term" value="F:cysteine desulfurase activity"/>
    <property type="evidence" value="ECO:0007669"/>
    <property type="project" value="UniProtKB-EC"/>
</dbReference>
<feature type="non-terminal residue" evidence="2">
    <location>
        <position position="160"/>
    </location>
</feature>
<dbReference type="AlphaFoldDB" id="A0A6J4Q185"/>
<accession>A0A6J4Q185</accession>
<dbReference type="EC" id="2.8.1.7" evidence="2"/>
<feature type="compositionally biased region" description="Basic and acidic residues" evidence="1">
    <location>
        <begin position="8"/>
        <end position="23"/>
    </location>
</feature>
<feature type="compositionally biased region" description="Basic residues" evidence="1">
    <location>
        <begin position="64"/>
        <end position="73"/>
    </location>
</feature>
<evidence type="ECO:0000313" key="2">
    <source>
        <dbReference type="EMBL" id="CAA9425319.1"/>
    </source>
</evidence>
<dbReference type="EMBL" id="CADCUQ010000719">
    <property type="protein sequence ID" value="CAA9425319.1"/>
    <property type="molecule type" value="Genomic_DNA"/>
</dbReference>
<keyword evidence="2" id="KW-0808">Transferase</keyword>
<reference evidence="2" key="1">
    <citation type="submission" date="2020-02" db="EMBL/GenBank/DDBJ databases">
        <authorList>
            <person name="Meier V. D."/>
        </authorList>
    </citation>
    <scope>NUCLEOTIDE SEQUENCE</scope>
    <source>
        <strain evidence="2">AVDCRST_MAG64</strain>
    </source>
</reference>
<organism evidence="2">
    <name type="scientific">uncultured Phycisphaerae bacterium</name>
    <dbReference type="NCBI Taxonomy" id="904963"/>
    <lineage>
        <taxon>Bacteria</taxon>
        <taxon>Pseudomonadati</taxon>
        <taxon>Planctomycetota</taxon>
        <taxon>Phycisphaerae</taxon>
        <taxon>environmental samples</taxon>
    </lineage>
</organism>
<feature type="non-terminal residue" evidence="2">
    <location>
        <position position="1"/>
    </location>
</feature>
<name>A0A6J4Q185_9BACT</name>
<sequence length="160" mass="17524">LLLPQGADRADAAADGRVDERGRRAGLRQVRLHAAPRRRALRVRQPQRRRPAGAEGVGRDAHVARRRPGRPARARADRPADRRPVAQGLRGRQPARQVAVERDCELSRTQPARARADLPGAAQRTPYGGRRPRGPPPGQPALLQHRGADRRARRAPAGAV</sequence>